<dbReference type="InterPro" id="IPR025324">
    <property type="entry name" value="DUF4230"/>
</dbReference>
<accession>A0ABT7WF85</accession>
<organism evidence="1 2">
    <name type="scientific">Robiginitalea aurantiaca</name>
    <dbReference type="NCBI Taxonomy" id="3056915"/>
    <lineage>
        <taxon>Bacteria</taxon>
        <taxon>Pseudomonadati</taxon>
        <taxon>Bacteroidota</taxon>
        <taxon>Flavobacteriia</taxon>
        <taxon>Flavobacteriales</taxon>
        <taxon>Flavobacteriaceae</taxon>
        <taxon>Robiginitalea</taxon>
    </lineage>
</organism>
<gene>
    <name evidence="1" type="ORF">QU605_08870</name>
</gene>
<dbReference type="RefSeq" id="WP_289724932.1">
    <property type="nucleotide sequence ID" value="NZ_JAUDUY010000003.1"/>
</dbReference>
<keyword evidence="2" id="KW-1185">Reference proteome</keyword>
<protein>
    <submittedName>
        <fullName evidence="1">DUF4230 domain-containing protein</fullName>
    </submittedName>
</protein>
<sequence>MRRVIVGFVVCLALVLVYRSCQWSENTREGVTSESALIASQIEQVSKLVVTEGHFSEVFSYADSRELFGPFFTADKRALVVVNARVTVSYDLSELSYRIDSLNKTLYIEDIPEPEIRIDPDIEYYDVSADYFNPFEAEDYNKVKSRVIASISKKVQMSTLESNARNRLLSELADFYVLTRSLGWTLVYQDQKLESLPFGELLLD</sequence>
<evidence type="ECO:0000313" key="2">
    <source>
        <dbReference type="Proteomes" id="UP001174839"/>
    </source>
</evidence>
<proteinExistence type="predicted"/>
<comment type="caution">
    <text evidence="1">The sequence shown here is derived from an EMBL/GenBank/DDBJ whole genome shotgun (WGS) entry which is preliminary data.</text>
</comment>
<reference evidence="1" key="1">
    <citation type="submission" date="2023-06" db="EMBL/GenBank/DDBJ databases">
        <title>Robiginitalea aurantiacus sp. nov. and Algoriphagus sediminis sp. nov., isolated from coastal sediment.</title>
        <authorList>
            <person name="Zhou Z.Y."/>
            <person name="An J."/>
            <person name="Jia Y.W."/>
            <person name="Du Z.J."/>
        </authorList>
    </citation>
    <scope>NUCLEOTIDE SEQUENCE</scope>
    <source>
        <strain evidence="1">M39</strain>
    </source>
</reference>
<evidence type="ECO:0000313" key="1">
    <source>
        <dbReference type="EMBL" id="MDM9631580.1"/>
    </source>
</evidence>
<dbReference type="Pfam" id="PF14014">
    <property type="entry name" value="DUF4230"/>
    <property type="match status" value="1"/>
</dbReference>
<dbReference type="EMBL" id="JAUDUY010000003">
    <property type="protein sequence ID" value="MDM9631580.1"/>
    <property type="molecule type" value="Genomic_DNA"/>
</dbReference>
<name>A0ABT7WF85_9FLAO</name>
<dbReference type="Proteomes" id="UP001174839">
    <property type="component" value="Unassembled WGS sequence"/>
</dbReference>